<accession>A0A8T3VXS2</accession>
<evidence type="ECO:0000256" key="3">
    <source>
        <dbReference type="ARBA" id="ARBA00023002"/>
    </source>
</evidence>
<evidence type="ECO:0000256" key="1">
    <source>
        <dbReference type="ARBA" id="ARBA00022630"/>
    </source>
</evidence>
<dbReference type="InterPro" id="IPR000415">
    <property type="entry name" value="Nitroreductase-like"/>
</dbReference>
<evidence type="ECO:0000313" key="5">
    <source>
        <dbReference type="EMBL" id="MBE6512795.1"/>
    </source>
</evidence>
<dbReference type="AlphaFoldDB" id="A0A8T3VXS2"/>
<dbReference type="Gene3D" id="3.40.109.10">
    <property type="entry name" value="NADH Oxidase"/>
    <property type="match status" value="1"/>
</dbReference>
<gene>
    <name evidence="5" type="ORF">E7Z75_06610</name>
</gene>
<comment type="caution">
    <text evidence="5">The sequence shown here is derived from an EMBL/GenBank/DDBJ whole genome shotgun (WGS) entry which is preliminary data.</text>
</comment>
<reference evidence="5" key="1">
    <citation type="submission" date="2019-04" db="EMBL/GenBank/DDBJ databases">
        <title>Evolution of Biomass-Degrading Anaerobic Consortia Revealed by Metagenomics.</title>
        <authorList>
            <person name="Peng X."/>
        </authorList>
    </citation>
    <scope>NUCLEOTIDE SEQUENCE</scope>
    <source>
        <strain evidence="5">SIG14</strain>
    </source>
</reference>
<evidence type="ECO:0000259" key="4">
    <source>
        <dbReference type="Pfam" id="PF00881"/>
    </source>
</evidence>
<dbReference type="Pfam" id="PF00881">
    <property type="entry name" value="Nitroreductase"/>
    <property type="match status" value="1"/>
</dbReference>
<dbReference type="EMBL" id="SUTG01000030">
    <property type="protein sequence ID" value="MBE6512795.1"/>
    <property type="molecule type" value="Genomic_DNA"/>
</dbReference>
<dbReference type="PANTHER" id="PTHR23026">
    <property type="entry name" value="NADPH NITROREDUCTASE"/>
    <property type="match status" value="1"/>
</dbReference>
<dbReference type="InterPro" id="IPR029479">
    <property type="entry name" value="Nitroreductase"/>
</dbReference>
<keyword evidence="1" id="KW-0285">Flavoprotein</keyword>
<sequence length="216" mass="25114">MKFNEVMEKRHSSRDFKNEKIIDEETLKEIIRVAGLSPSWENSQPWNVYIATGETLEEIRKDWIAENDKKIKGSADMNPGHRTNFSERGQKNMADFMEDIGVFREDEELEYFFHVQHILFNSPAIVYLTLPKNYTRWSVYDLGGFGMSILLAATNLGIDSIPAYELVKYPYIIRDHLPVPEDEDIIMGIALGYESDDKINEYESPRLDLDEILKIN</sequence>
<dbReference type="SUPFAM" id="SSF55469">
    <property type="entry name" value="FMN-dependent nitroreductase-like"/>
    <property type="match status" value="1"/>
</dbReference>
<dbReference type="GO" id="GO:0016491">
    <property type="term" value="F:oxidoreductase activity"/>
    <property type="evidence" value="ECO:0007669"/>
    <property type="project" value="UniProtKB-KW"/>
</dbReference>
<organism evidence="5 6">
    <name type="scientific">Methanobrevibacter olleyae</name>
    <dbReference type="NCBI Taxonomy" id="294671"/>
    <lineage>
        <taxon>Archaea</taxon>
        <taxon>Methanobacteriati</taxon>
        <taxon>Methanobacteriota</taxon>
        <taxon>Methanomada group</taxon>
        <taxon>Methanobacteria</taxon>
        <taxon>Methanobacteriales</taxon>
        <taxon>Methanobacteriaceae</taxon>
        <taxon>Methanobrevibacter</taxon>
    </lineage>
</organism>
<feature type="domain" description="Nitroreductase" evidence="4">
    <location>
        <begin position="8"/>
        <end position="193"/>
    </location>
</feature>
<dbReference type="InterPro" id="IPR050627">
    <property type="entry name" value="Nitroreductase/BluB"/>
</dbReference>
<dbReference type="Proteomes" id="UP000732619">
    <property type="component" value="Unassembled WGS sequence"/>
</dbReference>
<protein>
    <submittedName>
        <fullName evidence="5">Nitroreductase</fullName>
    </submittedName>
</protein>
<keyword evidence="3" id="KW-0560">Oxidoreductase</keyword>
<dbReference type="PANTHER" id="PTHR23026:SF90">
    <property type="entry name" value="IODOTYROSINE DEIODINASE 1"/>
    <property type="match status" value="1"/>
</dbReference>
<evidence type="ECO:0000256" key="2">
    <source>
        <dbReference type="ARBA" id="ARBA00022643"/>
    </source>
</evidence>
<proteinExistence type="predicted"/>
<name>A0A8T3VXS2_METOL</name>
<dbReference type="CDD" id="cd02136">
    <property type="entry name" value="PnbA_NfnB-like"/>
    <property type="match status" value="1"/>
</dbReference>
<keyword evidence="2" id="KW-0288">FMN</keyword>
<evidence type="ECO:0000313" key="6">
    <source>
        <dbReference type="Proteomes" id="UP000732619"/>
    </source>
</evidence>